<gene>
    <name evidence="2" type="ORF">MAUB_07770</name>
</gene>
<feature type="chain" id="PRO_5047243196" description="PE-PGRS family protein" evidence="1">
    <location>
        <begin position="28"/>
        <end position="121"/>
    </location>
</feature>
<dbReference type="Proteomes" id="UP000465609">
    <property type="component" value="Chromosome"/>
</dbReference>
<evidence type="ECO:0000256" key="1">
    <source>
        <dbReference type="SAM" id="SignalP"/>
    </source>
</evidence>
<accession>A0ABN5YMJ0</accession>
<organism evidence="2 3">
    <name type="scientific">Mycolicibacterium aubagnense</name>
    <dbReference type="NCBI Taxonomy" id="319707"/>
    <lineage>
        <taxon>Bacteria</taxon>
        <taxon>Bacillati</taxon>
        <taxon>Actinomycetota</taxon>
        <taxon>Actinomycetes</taxon>
        <taxon>Mycobacteriales</taxon>
        <taxon>Mycobacteriaceae</taxon>
        <taxon>Mycolicibacterium</taxon>
    </lineage>
</organism>
<dbReference type="RefSeq" id="WP_138230925.1">
    <property type="nucleotide sequence ID" value="NZ_AP022577.1"/>
</dbReference>
<keyword evidence="3" id="KW-1185">Reference proteome</keyword>
<sequence length="121" mass="10818">MLSNKIIPLLAAGAFATAGVAASFVSAEMMPNTISSHAVLTSYPLQPADDSGGGPGGSGCVNGQCGSGGVNGGPGGGPGGSGCVPTQYGTACGSGGANAGPGGLPGGSGCIPGIGCGGGHA</sequence>
<dbReference type="EMBL" id="AP022577">
    <property type="protein sequence ID" value="BBX82904.1"/>
    <property type="molecule type" value="Genomic_DNA"/>
</dbReference>
<evidence type="ECO:0000313" key="3">
    <source>
        <dbReference type="Proteomes" id="UP000465609"/>
    </source>
</evidence>
<proteinExistence type="predicted"/>
<keyword evidence="1" id="KW-0732">Signal</keyword>
<protein>
    <recommendedName>
        <fullName evidence="4">PE-PGRS family protein</fullName>
    </recommendedName>
</protein>
<feature type="signal peptide" evidence="1">
    <location>
        <begin position="1"/>
        <end position="27"/>
    </location>
</feature>
<evidence type="ECO:0000313" key="2">
    <source>
        <dbReference type="EMBL" id="BBX82904.1"/>
    </source>
</evidence>
<evidence type="ECO:0008006" key="4">
    <source>
        <dbReference type="Google" id="ProtNLM"/>
    </source>
</evidence>
<name>A0ABN5YMJ0_9MYCO</name>
<reference evidence="2 3" key="1">
    <citation type="journal article" date="2019" name="Emerg. Microbes Infect.">
        <title>Comprehensive subspecies identification of 175 nontuberculous mycobacteria species based on 7547 genomic profiles.</title>
        <authorList>
            <person name="Matsumoto Y."/>
            <person name="Kinjo T."/>
            <person name="Motooka D."/>
            <person name="Nabeya D."/>
            <person name="Jung N."/>
            <person name="Uechi K."/>
            <person name="Horii T."/>
            <person name="Iida T."/>
            <person name="Fujita J."/>
            <person name="Nakamura S."/>
        </authorList>
    </citation>
    <scope>NUCLEOTIDE SEQUENCE [LARGE SCALE GENOMIC DNA]</scope>
    <source>
        <strain evidence="2 3">JCM 15296</strain>
    </source>
</reference>